<feature type="region of interest" description="Disordered" evidence="1">
    <location>
        <begin position="702"/>
        <end position="722"/>
    </location>
</feature>
<sequence length="722" mass="81933">MSGGDLPSVFDVFEPTEHAINRNKNVLSVELSHVEREGTPESDPEKFLALTVPTEGLVNTVVSALKRVAGLEGGEPVQYMTERYGGGKTHVLVTLYHLATSERARELLLERARGYVDERRLEELEEVLSALEGKDVRVVVLDGDSVSEPRWWVELAERVDPELAEEWRSRDMTPSKGDVEELLDRALDGVDGVLLLLDEVTGMLIRSGEEMDRGLEFLKILARVVGKADAPVAMVVSAPKGSGEVQRQLERLKEEGEVESEAVLREEVHDVGEEAVEQLDRVGEERIPVSDVEEAAEIAKVWLLRPREDVDVEEAREAVVEAYEELTSELAGTEGIPRDEAANAVRRLRETYPFHPRLLEVLRSVTREEPYQLTRSYLEILMQVVGYAFDRWKEGEWEAPVFDLGDVFLDETEVEEAVVKPEGWEEPAGDLREKLDDLVEKEGELARRLAYALFVRSLVPDSRKRGATPKDLLLDVARPGEGVELSDVERALEPMEDTLFYLHREGERYYFDRTMNVSSVIQSYMPREERVGWNRAREELERELRSIGGLGRDALVLWEDEEELLNKLREPKPRVVVLPPWEGEERAEELWEKAEMENAPVFLVFQDKGRERRLLNAALRLSAVERALRSDDKLAREHGKELRRKEEEYRNRVRKLLREGYTILRYPSEGGLAREMFSVEEGRSLGSALGEKLEEIGFLEPGEEPGDVRVGGVGGEARGDDA</sequence>
<evidence type="ECO:0000313" key="2">
    <source>
        <dbReference type="EMBL" id="AAM02473.1"/>
    </source>
</evidence>
<name>Q8TVX8_METKA</name>
<gene>
    <name evidence="2" type="ordered locus">MK1260</name>
</gene>
<dbReference type="PaxDb" id="190192-MK1260"/>
<accession>Q8TVX8</accession>
<dbReference type="InParanoid" id="Q8TVX8"/>
<dbReference type="Pfam" id="PF04465">
    <property type="entry name" value="DUF499"/>
    <property type="match status" value="1"/>
</dbReference>
<dbReference type="RefSeq" id="WP_011019628.1">
    <property type="nucleotide sequence ID" value="NC_003551.1"/>
</dbReference>
<evidence type="ECO:0000313" key="3">
    <source>
        <dbReference type="Proteomes" id="UP000001826"/>
    </source>
</evidence>
<protein>
    <submittedName>
        <fullName evidence="2">Predicted ATPase of the AAA+ class</fullName>
    </submittedName>
</protein>
<evidence type="ECO:0000256" key="1">
    <source>
        <dbReference type="SAM" id="MobiDB-lite"/>
    </source>
</evidence>
<dbReference type="AlphaFoldDB" id="Q8TVX8"/>
<dbReference type="STRING" id="190192.MK1260"/>
<dbReference type="GeneID" id="1477855"/>
<dbReference type="KEGG" id="mka:MK1260"/>
<keyword evidence="3" id="KW-1185">Reference proteome</keyword>
<dbReference type="OrthoDB" id="25002at2157"/>
<reference evidence="2 3" key="1">
    <citation type="journal article" date="2002" name="Proc. Natl. Acad. Sci. U.S.A.">
        <title>The complete genome of hyperthermophile Methanopyrus kandleri AV19 and monophyly of archaeal methanogens.</title>
        <authorList>
            <person name="Slesarev A.I."/>
            <person name="Mezhevaya K.V."/>
            <person name="Makarova K.S."/>
            <person name="Polushin N.N."/>
            <person name="Shcherbinina O.V."/>
            <person name="Shakhova V.V."/>
            <person name="Belova G.I."/>
            <person name="Aravind L."/>
            <person name="Natale D.A."/>
            <person name="Rogozin I.B."/>
            <person name="Tatusov R.L."/>
            <person name="Wolf Y.I."/>
            <person name="Stetter K.O."/>
            <person name="Malykh A.G."/>
            <person name="Koonin E.V."/>
            <person name="Kozyavkin S.A."/>
        </authorList>
    </citation>
    <scope>NUCLEOTIDE SEQUENCE [LARGE SCALE GENOMIC DNA]</scope>
    <source>
        <strain evidence="3">AV19 / DSM 6324 / JCM 9639 / NBRC 100938</strain>
    </source>
</reference>
<dbReference type="HOGENOM" id="CLU_382951_0_0_2"/>
<dbReference type="Proteomes" id="UP000001826">
    <property type="component" value="Chromosome"/>
</dbReference>
<proteinExistence type="predicted"/>
<organism evidence="2 3">
    <name type="scientific">Methanopyrus kandleri (strain AV19 / DSM 6324 / JCM 9639 / NBRC 100938)</name>
    <dbReference type="NCBI Taxonomy" id="190192"/>
    <lineage>
        <taxon>Archaea</taxon>
        <taxon>Methanobacteriati</taxon>
        <taxon>Methanobacteriota</taxon>
        <taxon>Methanomada group</taxon>
        <taxon>Methanopyri</taxon>
        <taxon>Methanopyrales</taxon>
        <taxon>Methanopyraceae</taxon>
        <taxon>Methanopyrus</taxon>
    </lineage>
</organism>
<dbReference type="EnsemblBacteria" id="AAM02473">
    <property type="protein sequence ID" value="AAM02473"/>
    <property type="gene ID" value="MK1260"/>
</dbReference>
<dbReference type="EMBL" id="AE009439">
    <property type="protein sequence ID" value="AAM02473.1"/>
    <property type="molecule type" value="Genomic_DNA"/>
</dbReference>
<dbReference type="InterPro" id="IPR007555">
    <property type="entry name" value="DUF499"/>
</dbReference>